<proteinExistence type="predicted"/>
<dbReference type="InterPro" id="IPR016181">
    <property type="entry name" value="Acyl_CoA_acyltransferase"/>
</dbReference>
<dbReference type="GO" id="GO:0016747">
    <property type="term" value="F:acyltransferase activity, transferring groups other than amino-acyl groups"/>
    <property type="evidence" value="ECO:0007669"/>
    <property type="project" value="InterPro"/>
</dbReference>
<dbReference type="AlphaFoldDB" id="A0A4S3KGS9"/>
<dbReference type="Gene3D" id="3.40.630.30">
    <property type="match status" value="1"/>
</dbReference>
<dbReference type="PANTHER" id="PTHR43792">
    <property type="entry name" value="GNAT FAMILY, PUTATIVE (AFU_ORTHOLOGUE AFUA_3G00765)-RELATED-RELATED"/>
    <property type="match status" value="1"/>
</dbReference>
<evidence type="ECO:0000313" key="3">
    <source>
        <dbReference type="Proteomes" id="UP000307749"/>
    </source>
</evidence>
<dbReference type="SUPFAM" id="SSF55729">
    <property type="entry name" value="Acyl-CoA N-acyltransferases (Nat)"/>
    <property type="match status" value="1"/>
</dbReference>
<dbReference type="EMBL" id="MWQO01000054">
    <property type="protein sequence ID" value="THD07857.1"/>
    <property type="molecule type" value="Genomic_DNA"/>
</dbReference>
<name>A0A4S3KGS9_9GAMM</name>
<feature type="domain" description="N-acetyltransferase" evidence="1">
    <location>
        <begin position="18"/>
        <end position="174"/>
    </location>
</feature>
<reference evidence="2 3" key="1">
    <citation type="submission" date="2017-02" db="EMBL/GenBank/DDBJ databases">
        <title>Whole genome sequencing of Metallibacterium scheffleri DSM 24874 (T).</title>
        <authorList>
            <person name="Kumar S."/>
            <person name="Patil P."/>
            <person name="Patil P.B."/>
        </authorList>
    </citation>
    <scope>NUCLEOTIDE SEQUENCE [LARGE SCALE GENOMIC DNA]</scope>
    <source>
        <strain evidence="2 3">DSM 24874</strain>
    </source>
</reference>
<accession>A0A4S3KGS9</accession>
<dbReference type="InterPro" id="IPR000182">
    <property type="entry name" value="GNAT_dom"/>
</dbReference>
<dbReference type="RefSeq" id="WP_081128714.1">
    <property type="nucleotide sequence ID" value="NZ_JALNYQ010000006.1"/>
</dbReference>
<dbReference type="PANTHER" id="PTHR43792:SF1">
    <property type="entry name" value="N-ACETYLTRANSFERASE DOMAIN-CONTAINING PROTEIN"/>
    <property type="match status" value="1"/>
</dbReference>
<gene>
    <name evidence="2" type="ORF">B1806_13970</name>
</gene>
<dbReference type="Proteomes" id="UP000307749">
    <property type="component" value="Unassembled WGS sequence"/>
</dbReference>
<keyword evidence="3" id="KW-1185">Reference proteome</keyword>
<dbReference type="PROSITE" id="PS51186">
    <property type="entry name" value="GNAT"/>
    <property type="match status" value="1"/>
</dbReference>
<sequence length="199" mass="22330">MNTAWPQDTHAWLRSARLALRRFTPADFGFLHGLYADPAVARYLGGVKSRDECEIMLRERVLAYYDEYPGLGIWLTCMRDGGAAVGLHLLNHIRGEAHIQVGYALARPYWGHGYATEMSRALLHYGFSVRGLRQITAITDPDNSASQQVLLKCGLHRRGERVLAHPSYAGKPLAWFELDAADWARAAPPLRAEMRSELA</sequence>
<dbReference type="InterPro" id="IPR051531">
    <property type="entry name" value="N-acetyltransferase"/>
</dbReference>
<protein>
    <recommendedName>
        <fullName evidence="1">N-acetyltransferase domain-containing protein</fullName>
    </recommendedName>
</protein>
<evidence type="ECO:0000313" key="2">
    <source>
        <dbReference type="EMBL" id="THD07857.1"/>
    </source>
</evidence>
<evidence type="ECO:0000259" key="1">
    <source>
        <dbReference type="PROSITE" id="PS51186"/>
    </source>
</evidence>
<dbReference type="Pfam" id="PF13302">
    <property type="entry name" value="Acetyltransf_3"/>
    <property type="match status" value="1"/>
</dbReference>
<organism evidence="2 3">
    <name type="scientific">Metallibacterium scheffleri</name>
    <dbReference type="NCBI Taxonomy" id="993689"/>
    <lineage>
        <taxon>Bacteria</taxon>
        <taxon>Pseudomonadati</taxon>
        <taxon>Pseudomonadota</taxon>
        <taxon>Gammaproteobacteria</taxon>
        <taxon>Lysobacterales</taxon>
        <taxon>Rhodanobacteraceae</taxon>
        <taxon>Metallibacterium</taxon>
    </lineage>
</organism>
<dbReference type="STRING" id="993689.GCA_002077135_02807"/>
<comment type="caution">
    <text evidence="2">The sequence shown here is derived from an EMBL/GenBank/DDBJ whole genome shotgun (WGS) entry which is preliminary data.</text>
</comment>
<dbReference type="OrthoDB" id="9801656at2"/>